<evidence type="ECO:0000313" key="9">
    <source>
        <dbReference type="Proteomes" id="UP000018144"/>
    </source>
</evidence>
<feature type="region of interest" description="Disordered" evidence="6">
    <location>
        <begin position="906"/>
        <end position="1043"/>
    </location>
</feature>
<feature type="compositionally biased region" description="Acidic residues" evidence="6">
    <location>
        <begin position="983"/>
        <end position="992"/>
    </location>
</feature>
<feature type="compositionally biased region" description="Basic and acidic residues" evidence="6">
    <location>
        <begin position="686"/>
        <end position="697"/>
    </location>
</feature>
<dbReference type="OrthoDB" id="442460at2759"/>
<dbReference type="InterPro" id="IPR051947">
    <property type="entry name" value="Sentrin-specific_protease"/>
</dbReference>
<evidence type="ECO:0000256" key="2">
    <source>
        <dbReference type="ARBA" id="ARBA00022553"/>
    </source>
</evidence>
<protein>
    <submittedName>
        <fullName evidence="8">Similar to Ubiquitin-like-specific protease 2 acc. no. O13769</fullName>
    </submittedName>
</protein>
<feature type="region of interest" description="Disordered" evidence="6">
    <location>
        <begin position="1071"/>
        <end position="1105"/>
    </location>
</feature>
<feature type="region of interest" description="Disordered" evidence="6">
    <location>
        <begin position="758"/>
        <end position="782"/>
    </location>
</feature>
<feature type="compositionally biased region" description="Acidic residues" evidence="6">
    <location>
        <begin position="1218"/>
        <end position="1227"/>
    </location>
</feature>
<proteinExistence type="inferred from homology"/>
<reference evidence="8 9" key="1">
    <citation type="journal article" date="2013" name="PLoS Genet.">
        <title>The genome and development-dependent transcriptomes of Pyronema confluens: a window into fungal evolution.</title>
        <authorList>
            <person name="Traeger S."/>
            <person name="Altegoer F."/>
            <person name="Freitag M."/>
            <person name="Gabaldon T."/>
            <person name="Kempken F."/>
            <person name="Kumar A."/>
            <person name="Marcet-Houben M."/>
            <person name="Poggeler S."/>
            <person name="Stajich J.E."/>
            <person name="Nowrousian M."/>
        </authorList>
    </citation>
    <scope>NUCLEOTIDE SEQUENCE [LARGE SCALE GENOMIC DNA]</scope>
    <source>
        <strain evidence="9">CBS 100304</strain>
        <tissue evidence="8">Vegetative mycelium</tissue>
    </source>
</reference>
<feature type="compositionally biased region" description="Basic and acidic residues" evidence="6">
    <location>
        <begin position="132"/>
        <end position="141"/>
    </location>
</feature>
<feature type="compositionally biased region" description="Polar residues" evidence="6">
    <location>
        <begin position="668"/>
        <end position="683"/>
    </location>
</feature>
<feature type="region of interest" description="Disordered" evidence="6">
    <location>
        <begin position="85"/>
        <end position="203"/>
    </location>
</feature>
<feature type="region of interest" description="Disordered" evidence="6">
    <location>
        <begin position="225"/>
        <end position="276"/>
    </location>
</feature>
<feature type="compositionally biased region" description="Basic and acidic residues" evidence="6">
    <location>
        <begin position="1361"/>
        <end position="1377"/>
    </location>
</feature>
<feature type="region of interest" description="Disordered" evidence="6">
    <location>
        <begin position="667"/>
        <end position="736"/>
    </location>
</feature>
<dbReference type="PANTHER" id="PTHR46896">
    <property type="entry name" value="SENTRIN-SPECIFIC PROTEASE"/>
    <property type="match status" value="1"/>
</dbReference>
<feature type="compositionally biased region" description="Polar residues" evidence="6">
    <location>
        <begin position="1122"/>
        <end position="1133"/>
    </location>
</feature>
<feature type="region of interest" description="Disordered" evidence="6">
    <location>
        <begin position="1"/>
        <end position="65"/>
    </location>
</feature>
<dbReference type="SUPFAM" id="SSF54001">
    <property type="entry name" value="Cysteine proteinases"/>
    <property type="match status" value="1"/>
</dbReference>
<feature type="compositionally biased region" description="Basic and acidic residues" evidence="6">
    <location>
        <begin position="1327"/>
        <end position="1339"/>
    </location>
</feature>
<sequence>MLPGLGNGRLPRELTDDPIERSPEVEEVPRARPRANPLLGNRSSKSSPIAKTAIPSSFESYAPEGSEEIPIPYIETVLPRMQPRAAAAAVPPRRATKPGGLLGGFMNPRTYARPGTANTGLKRKQPDTSAFEEAKAEECRRKSSKNALTIDDDDEDELGPIGLISGSSPGAGFARVQRREAEKTVPPPNEVDLSDDELSAQPREMSPAFSISITKPQSDLSVTAPIKPTAQNSSPRARLGSVSSGPRKHVLGRGGGPLKNPIPKPQMVSKGRGSGRQMISHTKSWELLCYQEGTKQMDAETDGPLGLECTVENGEHTLWERRGGKRLVLFTFAKVLEVRCCKDNKWFGFKFRGTQSPCASLTLKFQKDVDELLEKFPKTQVVSIVTFEAMQNFMVNVHEWGERKKMDTLVHDPLHTQVQKTVDVDKDAELARKLQEQESRRSSRRNKPDIGTVEDLEVVEPERPAVPLTRQTRTTRTTSKTGGPTYGRTSRRTSIYSDLSLDETPIPKTQPALKIPPPWKQPLSYPFEGKGRTCVEHYDLQRLGPTEFLNDNIINFYLSYIEQNLKEKNPALHQETHFFNTFFFERLSTPSRWGMRGDKQKNMDTVLRWTAKVDLFEKNYVIIPINESSHWYLAIICNLQHLKRKFPNPEVATDSDSGTIAADPENAEATTVDSPGSTEQQASVEDVDKMDIEKDPEVVEAQKSFDSMSVSENDEDEWPPISEQTPAIDPNQLEKNKSLKRNRISLVDLDLEEIDSKISSRESSPKPKKLKKATGRNHAQSPTDPAIIILDSMGIKRDRTVAKLKDWLIHEAQVKRSLEIPKSSLKGTHPKAPVQDNYHDCGLFILHYIEIFLENHEQLIKSFLARDNALDQSIWRAEEIRNMRVKMFNLICGLQKEYDTLYPVTKKKKVSSKSPSNEGEARERSDSPEITITTPSAEMASKKASPEASTKKEEEEGEEEKEKKDSPGEQILQEAAAVKGSDPADDEADENDGTNGTNQITDAKRTALEALKALSQSPPVMNKPRHEFRISDVPTPSPNPFREALHSTFFKRLKSNQTAPTAASPDAMDIAMVPAPSDPIHPSPLATAPASPGSPSLSASHPLHEDSDCDMLDVINVHHSPINATSSPVNNIADSPIEDSITLRQEARAEAEAEDDDEMLDTIHVRQETPFSVHIGSARSLNVSTSLEPEARGTTWPRGATPFPRNVPSSDKSSSTPEPEEEGLESESSDRSGAEEGNEMDQDEDLQVVGVKKVPNHFDKLPGAPTVSTGPSNSVHMISSDPSEPEQKLPELQVLDSQPEYPRGRDYIPVSSSSVTEGGGEIEGDGAADRPEVIEDSHPDPVSQASGSQAVEQDNNQDAANNRDRDTDILMESSQEH</sequence>
<dbReference type="GO" id="GO:0070139">
    <property type="term" value="F:SUMO-specific endopeptidase activity"/>
    <property type="evidence" value="ECO:0007669"/>
    <property type="project" value="TreeGrafter"/>
</dbReference>
<evidence type="ECO:0000256" key="5">
    <source>
        <dbReference type="ARBA" id="ARBA00022801"/>
    </source>
</evidence>
<gene>
    <name evidence="8" type="ORF">PCON_05384</name>
</gene>
<accession>U4KWE6</accession>
<dbReference type="Pfam" id="PF02902">
    <property type="entry name" value="Peptidase_C48"/>
    <property type="match status" value="1"/>
</dbReference>
<evidence type="ECO:0000256" key="4">
    <source>
        <dbReference type="ARBA" id="ARBA00022786"/>
    </source>
</evidence>
<feature type="region of interest" description="Disordered" evidence="6">
    <location>
        <begin position="434"/>
        <end position="458"/>
    </location>
</feature>
<keyword evidence="5" id="KW-0378">Hydrolase</keyword>
<dbReference type="Proteomes" id="UP000018144">
    <property type="component" value="Unassembled WGS sequence"/>
</dbReference>
<feature type="compositionally biased region" description="Basic and acidic residues" evidence="6">
    <location>
        <begin position="10"/>
        <end position="30"/>
    </location>
</feature>
<dbReference type="STRING" id="1076935.U4KWE6"/>
<keyword evidence="9" id="KW-1185">Reference proteome</keyword>
<dbReference type="GO" id="GO:0016926">
    <property type="term" value="P:protein desumoylation"/>
    <property type="evidence" value="ECO:0007669"/>
    <property type="project" value="TreeGrafter"/>
</dbReference>
<keyword evidence="3 8" id="KW-0645">Protease</keyword>
<keyword evidence="4" id="KW-0833">Ubl conjugation pathway</keyword>
<dbReference type="GO" id="GO:0005737">
    <property type="term" value="C:cytoplasm"/>
    <property type="evidence" value="ECO:0007669"/>
    <property type="project" value="TreeGrafter"/>
</dbReference>
<dbReference type="PANTHER" id="PTHR46896:SF3">
    <property type="entry name" value="FI06413P-RELATED"/>
    <property type="match status" value="1"/>
</dbReference>
<evidence type="ECO:0000259" key="7">
    <source>
        <dbReference type="PROSITE" id="PS50600"/>
    </source>
</evidence>
<feature type="compositionally biased region" description="Polar residues" evidence="6">
    <location>
        <begin position="1343"/>
        <end position="1352"/>
    </location>
</feature>
<feature type="compositionally biased region" description="Low complexity" evidence="6">
    <location>
        <begin position="159"/>
        <end position="170"/>
    </location>
</feature>
<dbReference type="GO" id="GO:0006508">
    <property type="term" value="P:proteolysis"/>
    <property type="evidence" value="ECO:0007669"/>
    <property type="project" value="UniProtKB-KW"/>
</dbReference>
<dbReference type="EMBL" id="HF935274">
    <property type="protein sequence ID" value="CCX05797.1"/>
    <property type="molecule type" value="Genomic_DNA"/>
</dbReference>
<evidence type="ECO:0000256" key="1">
    <source>
        <dbReference type="ARBA" id="ARBA00005234"/>
    </source>
</evidence>
<dbReference type="GO" id="GO:0005634">
    <property type="term" value="C:nucleus"/>
    <property type="evidence" value="ECO:0007669"/>
    <property type="project" value="TreeGrafter"/>
</dbReference>
<evidence type="ECO:0000313" key="8">
    <source>
        <dbReference type="EMBL" id="CCX05797.1"/>
    </source>
</evidence>
<feature type="compositionally biased region" description="Low complexity" evidence="6">
    <location>
        <begin position="1208"/>
        <end position="1217"/>
    </location>
</feature>
<dbReference type="InterPro" id="IPR003653">
    <property type="entry name" value="Peptidase_C48_C"/>
</dbReference>
<dbReference type="Gene3D" id="1.10.418.20">
    <property type="match status" value="2"/>
</dbReference>
<evidence type="ECO:0000256" key="3">
    <source>
        <dbReference type="ARBA" id="ARBA00022670"/>
    </source>
</evidence>
<comment type="similarity">
    <text evidence="1">Belongs to the peptidase C48 family.</text>
</comment>
<feature type="compositionally biased region" description="Basic and acidic residues" evidence="6">
    <location>
        <begin position="940"/>
        <end position="967"/>
    </location>
</feature>
<feature type="domain" description="Ubiquitin-like protease family profile" evidence="7">
    <location>
        <begin position="533"/>
        <end position="852"/>
    </location>
</feature>
<feature type="compositionally biased region" description="Polar residues" evidence="6">
    <location>
        <begin position="1266"/>
        <end position="1282"/>
    </location>
</feature>
<evidence type="ECO:0000256" key="6">
    <source>
        <dbReference type="SAM" id="MobiDB-lite"/>
    </source>
</evidence>
<feature type="region of interest" description="Disordered" evidence="6">
    <location>
        <begin position="1121"/>
        <end position="1377"/>
    </location>
</feature>
<organism evidence="8 9">
    <name type="scientific">Pyronema omphalodes (strain CBS 100304)</name>
    <name type="common">Pyronema confluens</name>
    <dbReference type="NCBI Taxonomy" id="1076935"/>
    <lineage>
        <taxon>Eukaryota</taxon>
        <taxon>Fungi</taxon>
        <taxon>Dikarya</taxon>
        <taxon>Ascomycota</taxon>
        <taxon>Pezizomycotina</taxon>
        <taxon>Pezizomycetes</taxon>
        <taxon>Pezizales</taxon>
        <taxon>Pyronemataceae</taxon>
        <taxon>Pyronema</taxon>
    </lineage>
</organism>
<keyword evidence="2" id="KW-0597">Phosphoprotein</keyword>
<dbReference type="Gene3D" id="3.30.310.130">
    <property type="entry name" value="Ubiquitin-related"/>
    <property type="match status" value="2"/>
</dbReference>
<dbReference type="PROSITE" id="PS50600">
    <property type="entry name" value="ULP_PROTEASE"/>
    <property type="match status" value="1"/>
</dbReference>
<feature type="compositionally biased region" description="Acidic residues" evidence="6">
    <location>
        <begin position="1236"/>
        <end position="1246"/>
    </location>
</feature>
<dbReference type="InterPro" id="IPR038765">
    <property type="entry name" value="Papain-like_cys_pep_sf"/>
</dbReference>
<name>U4KWE6_PYROM</name>
<feature type="compositionally biased region" description="Basic residues" evidence="6">
    <location>
        <begin position="766"/>
        <end position="775"/>
    </location>
</feature>
<feature type="region of interest" description="Disordered" evidence="6">
    <location>
        <begin position="470"/>
        <end position="491"/>
    </location>
</feature>
<dbReference type="eggNOG" id="KOG0779">
    <property type="taxonomic scope" value="Eukaryota"/>
</dbReference>
<feature type="compositionally biased region" description="Polar residues" evidence="6">
    <location>
        <begin position="41"/>
        <end position="59"/>
    </location>
</feature>
<feature type="compositionally biased region" description="Low complexity" evidence="6">
    <location>
        <begin position="1083"/>
        <end position="1101"/>
    </location>
</feature>